<evidence type="ECO:0000256" key="1">
    <source>
        <dbReference type="ARBA" id="ARBA00004365"/>
    </source>
</evidence>
<evidence type="ECO:0000256" key="2">
    <source>
        <dbReference type="ARBA" id="ARBA00004613"/>
    </source>
</evidence>
<feature type="domain" description="Flagellar basal-body/hook protein C-terminal" evidence="8">
    <location>
        <begin position="443"/>
        <end position="483"/>
    </location>
</feature>
<organism evidence="10 11">
    <name type="scientific">Persephonella marina (strain DSM 14350 / EX-H1)</name>
    <dbReference type="NCBI Taxonomy" id="123214"/>
    <lineage>
        <taxon>Bacteria</taxon>
        <taxon>Pseudomonadati</taxon>
        <taxon>Aquificota</taxon>
        <taxon>Aquificia</taxon>
        <taxon>Aquificales</taxon>
        <taxon>Hydrogenothermaceae</taxon>
        <taxon>Persephonella</taxon>
    </lineage>
</organism>
<dbReference type="KEGG" id="pmx:PERMA_1614"/>
<keyword evidence="10" id="KW-0969">Cilium</keyword>
<dbReference type="PANTHER" id="PTHR30033">
    <property type="entry name" value="FLAGELLAR HOOK-ASSOCIATED PROTEIN 1"/>
    <property type="match status" value="1"/>
</dbReference>
<dbReference type="PANTHER" id="PTHR30033:SF1">
    <property type="entry name" value="FLAGELLAR HOOK-ASSOCIATED PROTEIN 1"/>
    <property type="match status" value="1"/>
</dbReference>
<dbReference type="RefSeq" id="WP_012675866.1">
    <property type="nucleotide sequence ID" value="NC_012440.1"/>
</dbReference>
<dbReference type="InterPro" id="IPR002371">
    <property type="entry name" value="FlgK"/>
</dbReference>
<dbReference type="InterPro" id="IPR010930">
    <property type="entry name" value="Flg_bb/hook_C_dom"/>
</dbReference>
<evidence type="ECO:0000259" key="8">
    <source>
        <dbReference type="Pfam" id="PF06429"/>
    </source>
</evidence>
<dbReference type="eggNOG" id="COG1256">
    <property type="taxonomic scope" value="Bacteria"/>
</dbReference>
<evidence type="ECO:0000256" key="7">
    <source>
        <dbReference type="RuleBase" id="RU362065"/>
    </source>
</evidence>
<dbReference type="EMBL" id="CP001230">
    <property type="protein sequence ID" value="ACO03627.1"/>
    <property type="molecule type" value="Genomic_DNA"/>
</dbReference>
<comment type="similarity">
    <text evidence="3 7">Belongs to the flagella basal body rod proteins family.</text>
</comment>
<evidence type="ECO:0000313" key="11">
    <source>
        <dbReference type="Proteomes" id="UP000001366"/>
    </source>
</evidence>
<keyword evidence="5 7" id="KW-0964">Secreted</keyword>
<evidence type="ECO:0000256" key="3">
    <source>
        <dbReference type="ARBA" id="ARBA00009677"/>
    </source>
</evidence>
<keyword evidence="10" id="KW-0282">Flagellum</keyword>
<keyword evidence="10" id="KW-0966">Cell projection</keyword>
<dbReference type="GO" id="GO:0005198">
    <property type="term" value="F:structural molecule activity"/>
    <property type="evidence" value="ECO:0007669"/>
    <property type="project" value="UniProtKB-UniRule"/>
</dbReference>
<protein>
    <recommendedName>
        <fullName evidence="4 7">Flagellar hook-associated protein 1</fullName>
        <shortName evidence="7">HAP1</shortName>
    </recommendedName>
</protein>
<evidence type="ECO:0000313" key="10">
    <source>
        <dbReference type="EMBL" id="ACO03627.1"/>
    </source>
</evidence>
<keyword evidence="11" id="KW-1185">Reference proteome</keyword>
<dbReference type="AlphaFoldDB" id="C0QRT4"/>
<feature type="domain" description="Flagellar hook-associated protein FlgK helical" evidence="9">
    <location>
        <begin position="85"/>
        <end position="311"/>
    </location>
</feature>
<dbReference type="OrthoDB" id="9802553at2"/>
<dbReference type="eggNOG" id="COG4786">
    <property type="taxonomic scope" value="Bacteria"/>
</dbReference>
<dbReference type="Pfam" id="PF06429">
    <property type="entry name" value="Flg_bbr_C"/>
    <property type="match status" value="1"/>
</dbReference>
<accession>C0QRT4</accession>
<comment type="subcellular location">
    <subcellularLocation>
        <location evidence="1 7">Bacterial flagellum</location>
    </subcellularLocation>
    <subcellularLocation>
        <location evidence="2 7">Secreted</location>
    </subcellularLocation>
</comment>
<dbReference type="PRINTS" id="PR01005">
    <property type="entry name" value="FLGHOOKAP1"/>
</dbReference>
<sequence length="485" mass="54076">MSLFYSLSIAGQSLLTHKNAINTTNSNISNVYTDGYSRKIPQLANIPTGGVELKTVERAFNQAYFNRYVNTNNLKTGYENYKDILQQVESVFNDIQGSGFADELNQFFNSFNDIAVNPDDIAARYSALSKAEALVGRIRNSYETLTDIKEKTSLSIRDNLNRLNDLTGQIATVNKNIRFYTADPAKRNEYLDERDRLLKEISSLIDVKVTFRDDQTVDISTVKGHPLVIFDRNIPLTYETDSNGDPVIRHEGTDITFLFDKGKIGGYLQGIKKINESINKLNDFTTVLAMVVNKQHRAGFDLNGNTGIDFFTIDPSSNKNNLDASNIVVGITDPESIAAASDPAYTNSDNTNIKKIIALKDDITGVLTAAEETTLSTTGSLTIGGITYTLNSFDSYTFIKNKSYSEFYSSEMIAPLGFEINRVENLYQEQNLILETVDSKMKEISSVNLDEELINLTKLQRAYEASAKIINVTDELLQTLLGLVK</sequence>
<evidence type="ECO:0000259" key="9">
    <source>
        <dbReference type="Pfam" id="PF22638"/>
    </source>
</evidence>
<dbReference type="HOGENOM" id="CLU_012762_1_0_0"/>
<dbReference type="GO" id="GO:0009424">
    <property type="term" value="C:bacterial-type flagellum hook"/>
    <property type="evidence" value="ECO:0007669"/>
    <property type="project" value="UniProtKB-UniRule"/>
</dbReference>
<dbReference type="GO" id="GO:0005576">
    <property type="term" value="C:extracellular region"/>
    <property type="evidence" value="ECO:0007669"/>
    <property type="project" value="UniProtKB-SubCell"/>
</dbReference>
<dbReference type="STRING" id="123214.PERMA_1614"/>
<dbReference type="Pfam" id="PF22638">
    <property type="entry name" value="FlgK_D1"/>
    <property type="match status" value="1"/>
</dbReference>
<dbReference type="InterPro" id="IPR053927">
    <property type="entry name" value="FlgK_helical"/>
</dbReference>
<gene>
    <name evidence="7 10" type="primary">flgK</name>
    <name evidence="10" type="ordered locus">PERMA_1614</name>
</gene>
<dbReference type="PaxDb" id="123214-PERMA_1614"/>
<evidence type="ECO:0000256" key="4">
    <source>
        <dbReference type="ARBA" id="ARBA00016244"/>
    </source>
</evidence>
<dbReference type="GO" id="GO:0044780">
    <property type="term" value="P:bacterial-type flagellum assembly"/>
    <property type="evidence" value="ECO:0007669"/>
    <property type="project" value="InterPro"/>
</dbReference>
<dbReference type="Proteomes" id="UP000001366">
    <property type="component" value="Chromosome"/>
</dbReference>
<name>C0QRT4_PERMH</name>
<proteinExistence type="inferred from homology"/>
<evidence type="ECO:0000256" key="5">
    <source>
        <dbReference type="ARBA" id="ARBA00022525"/>
    </source>
</evidence>
<dbReference type="SUPFAM" id="SSF64518">
    <property type="entry name" value="Phase 1 flagellin"/>
    <property type="match status" value="1"/>
</dbReference>
<reference evidence="10 11" key="1">
    <citation type="journal article" date="2009" name="J. Bacteriol.">
        <title>Complete and draft genome sequences of six members of the Aquificales.</title>
        <authorList>
            <person name="Reysenbach A.L."/>
            <person name="Hamamura N."/>
            <person name="Podar M."/>
            <person name="Griffiths E."/>
            <person name="Ferreira S."/>
            <person name="Hochstein R."/>
            <person name="Heidelberg J."/>
            <person name="Johnson J."/>
            <person name="Mead D."/>
            <person name="Pohorille A."/>
            <person name="Sarmiento M."/>
            <person name="Schweighofer K."/>
            <person name="Seshadri R."/>
            <person name="Voytek M.A."/>
        </authorList>
    </citation>
    <scope>NUCLEOTIDE SEQUENCE [LARGE SCALE GENOMIC DNA]</scope>
    <source>
        <strain evidence="11">DSM 14350 / EX-H1</strain>
    </source>
</reference>
<evidence type="ECO:0000256" key="6">
    <source>
        <dbReference type="ARBA" id="ARBA00023143"/>
    </source>
</evidence>
<dbReference type="NCBIfam" id="TIGR02492">
    <property type="entry name" value="flgK_ends"/>
    <property type="match status" value="1"/>
</dbReference>
<keyword evidence="6 7" id="KW-0975">Bacterial flagellum</keyword>